<dbReference type="AlphaFoldDB" id="A0A948X0L7"/>
<dbReference type="InterPro" id="IPR031927">
    <property type="entry name" value="DUF4767"/>
</dbReference>
<dbReference type="Pfam" id="PF15983">
    <property type="entry name" value="DUF4767"/>
    <property type="match status" value="1"/>
</dbReference>
<reference evidence="4" key="2">
    <citation type="submission" date="2021-04" db="EMBL/GenBank/DDBJ databases">
        <authorList>
            <person name="Gilroy R."/>
        </authorList>
    </citation>
    <scope>NUCLEOTIDE SEQUENCE</scope>
    <source>
        <strain evidence="4">F6-6636</strain>
    </source>
</reference>
<evidence type="ECO:0000256" key="1">
    <source>
        <dbReference type="SAM" id="MobiDB-lite"/>
    </source>
</evidence>
<protein>
    <submittedName>
        <fullName evidence="4">DUF4767 domain-containing protein</fullName>
    </submittedName>
</protein>
<dbReference type="EMBL" id="JAHLFS010000039">
    <property type="protein sequence ID" value="MBU3851627.1"/>
    <property type="molecule type" value="Genomic_DNA"/>
</dbReference>
<feature type="compositionally biased region" description="Basic and acidic residues" evidence="1">
    <location>
        <begin position="71"/>
        <end position="81"/>
    </location>
</feature>
<feature type="transmembrane region" description="Helical" evidence="2">
    <location>
        <begin position="12"/>
        <end position="34"/>
    </location>
</feature>
<organism evidence="4 5">
    <name type="scientific">Candidatus Paralactobacillus gallistercoris</name>
    <dbReference type="NCBI Taxonomy" id="2838724"/>
    <lineage>
        <taxon>Bacteria</taxon>
        <taxon>Bacillati</taxon>
        <taxon>Bacillota</taxon>
        <taxon>Bacilli</taxon>
        <taxon>Lactobacillales</taxon>
        <taxon>Lactobacillaceae</taxon>
        <taxon>Lactobacillus</taxon>
    </lineage>
</organism>
<keyword evidence="2" id="KW-1133">Transmembrane helix</keyword>
<evidence type="ECO:0000313" key="5">
    <source>
        <dbReference type="Proteomes" id="UP000777303"/>
    </source>
</evidence>
<evidence type="ECO:0000259" key="3">
    <source>
        <dbReference type="Pfam" id="PF15983"/>
    </source>
</evidence>
<feature type="region of interest" description="Disordered" evidence="1">
    <location>
        <begin position="51"/>
        <end position="81"/>
    </location>
</feature>
<name>A0A948X0L7_9LACO</name>
<comment type="caution">
    <text evidence="4">The sequence shown here is derived from an EMBL/GenBank/DDBJ whole genome shotgun (WGS) entry which is preliminary data.</text>
</comment>
<feature type="compositionally biased region" description="Low complexity" evidence="1">
    <location>
        <begin position="51"/>
        <end position="70"/>
    </location>
</feature>
<dbReference type="Proteomes" id="UP000777303">
    <property type="component" value="Unassembled WGS sequence"/>
</dbReference>
<evidence type="ECO:0000256" key="2">
    <source>
        <dbReference type="SAM" id="Phobius"/>
    </source>
</evidence>
<accession>A0A948X0L7</accession>
<evidence type="ECO:0000313" key="4">
    <source>
        <dbReference type="EMBL" id="MBU3851627.1"/>
    </source>
</evidence>
<keyword evidence="2" id="KW-0472">Membrane</keyword>
<feature type="region of interest" description="Disordered" evidence="1">
    <location>
        <begin position="243"/>
        <end position="262"/>
    </location>
</feature>
<gene>
    <name evidence="4" type="ORF">H9901_02900</name>
</gene>
<sequence length="291" mass="31616">MRREDLHHHTHWWRNILLAIIVIAVVIFGGYHIFYYSQGVNKPQQSATSSVAKVSSTKHTSSKTSAAKATTDSKDKKKTTDDKYAWDTTKTQKLAIFMRSWEQTMGQQYVAGTPTRNVNYYGIQIPAGLSTMKITVNNQTSDLQWSTDGKGSGYQIVAAYTNSATAPNMNAILYLFAFHDDKPIVLVTQTTNGDTLAFHATKNQALANGFKDIAAGKTPTTNNTNQSPASSSGSIAVNNATANTANSTSPAQNSTNSTYSVNNYQANSNSVAHSYYGNQATNNYAANGINR</sequence>
<proteinExistence type="predicted"/>
<feature type="domain" description="DUF4767" evidence="3">
    <location>
        <begin position="85"/>
        <end position="214"/>
    </location>
</feature>
<keyword evidence="2" id="KW-0812">Transmembrane</keyword>
<reference evidence="4" key="1">
    <citation type="journal article" date="2021" name="PeerJ">
        <title>Extensive microbial diversity within the chicken gut microbiome revealed by metagenomics and culture.</title>
        <authorList>
            <person name="Gilroy R."/>
            <person name="Ravi A."/>
            <person name="Getino M."/>
            <person name="Pursley I."/>
            <person name="Horton D.L."/>
            <person name="Alikhan N.F."/>
            <person name="Baker D."/>
            <person name="Gharbi K."/>
            <person name="Hall N."/>
            <person name="Watson M."/>
            <person name="Adriaenssens E.M."/>
            <person name="Foster-Nyarko E."/>
            <person name="Jarju S."/>
            <person name="Secka A."/>
            <person name="Antonio M."/>
            <person name="Oren A."/>
            <person name="Chaudhuri R.R."/>
            <person name="La Ragione R."/>
            <person name="Hildebrand F."/>
            <person name="Pallen M.J."/>
        </authorList>
    </citation>
    <scope>NUCLEOTIDE SEQUENCE</scope>
    <source>
        <strain evidence="4">F6-6636</strain>
    </source>
</reference>